<organism evidence="1 2">
    <name type="scientific">Shewanella morhuae</name>
    <dbReference type="NCBI Taxonomy" id="365591"/>
    <lineage>
        <taxon>Bacteria</taxon>
        <taxon>Pseudomonadati</taxon>
        <taxon>Pseudomonadota</taxon>
        <taxon>Gammaproteobacteria</taxon>
        <taxon>Alteromonadales</taxon>
        <taxon>Shewanellaceae</taxon>
        <taxon>Shewanella</taxon>
    </lineage>
</organism>
<reference evidence="1 2" key="1">
    <citation type="submission" date="2018-06" db="EMBL/GenBank/DDBJ databases">
        <authorList>
            <consortium name="Pathogen Informatics"/>
            <person name="Doyle S."/>
        </authorList>
    </citation>
    <scope>NUCLEOTIDE SEQUENCE [LARGE SCALE GENOMIC DNA]</scope>
    <source>
        <strain evidence="1 2">NCTC10736</strain>
    </source>
</reference>
<sequence length="77" mass="8923">MNYIDNNTLSELDLLWLRKFKASKNLDTLLIQVSGAERKIEQDSALTQREKFDNLTSINTAFCLRETEVKQLTGDWS</sequence>
<dbReference type="EMBL" id="UGYV01000004">
    <property type="protein sequence ID" value="SUJ08562.1"/>
    <property type="molecule type" value="Genomic_DNA"/>
</dbReference>
<protein>
    <submittedName>
        <fullName evidence="1">Uncharacterized protein</fullName>
    </submittedName>
</protein>
<dbReference type="Proteomes" id="UP000255061">
    <property type="component" value="Unassembled WGS sequence"/>
</dbReference>
<accession>A0A380BWY8</accession>
<dbReference type="RefSeq" id="WP_115407260.1">
    <property type="nucleotide sequence ID" value="NZ_UGYV01000004.1"/>
</dbReference>
<dbReference type="AlphaFoldDB" id="A0A380BWY8"/>
<proteinExistence type="predicted"/>
<evidence type="ECO:0000313" key="2">
    <source>
        <dbReference type="Proteomes" id="UP000255061"/>
    </source>
</evidence>
<name>A0A380BWY8_9GAMM</name>
<gene>
    <name evidence="1" type="ORF">NCTC10736_03938</name>
</gene>
<evidence type="ECO:0000313" key="1">
    <source>
        <dbReference type="EMBL" id="SUJ08562.1"/>
    </source>
</evidence>